<dbReference type="Proteomes" id="UP000281498">
    <property type="component" value="Unassembled WGS sequence"/>
</dbReference>
<dbReference type="EMBL" id="PDOE01000005">
    <property type="protein sequence ID" value="RKL66943.1"/>
    <property type="molecule type" value="Genomic_DNA"/>
</dbReference>
<dbReference type="Gene3D" id="3.40.50.2300">
    <property type="match status" value="1"/>
</dbReference>
<dbReference type="SUPFAM" id="SSF53822">
    <property type="entry name" value="Periplasmic binding protein-like I"/>
    <property type="match status" value="1"/>
</dbReference>
<sequence>MNKLKNNIIIKAVSCDKYEERKYYYIRYSERSKCFYIDSLQTLLEKQVDGTYILVEASAQLLNLKDKPTAVVCVNDFFAMGAINMFTKIGLRVTDDIYL</sequence>
<proteinExistence type="predicted"/>
<evidence type="ECO:0000313" key="2">
    <source>
        <dbReference type="Proteomes" id="UP000281498"/>
    </source>
</evidence>
<protein>
    <recommendedName>
        <fullName evidence="3">LacI family transcriptional regulator</fullName>
    </recommendedName>
</protein>
<name>A0A3A9KBI5_9BACI</name>
<keyword evidence="2" id="KW-1185">Reference proteome</keyword>
<dbReference type="InterPro" id="IPR028082">
    <property type="entry name" value="Peripla_BP_I"/>
</dbReference>
<gene>
    <name evidence="1" type="ORF">CR203_14045</name>
</gene>
<comment type="caution">
    <text evidence="1">The sequence shown here is derived from an EMBL/GenBank/DDBJ whole genome shotgun (WGS) entry which is preliminary data.</text>
</comment>
<organism evidence="1 2">
    <name type="scientific">Salipaludibacillus neizhouensis</name>
    <dbReference type="NCBI Taxonomy" id="885475"/>
    <lineage>
        <taxon>Bacteria</taxon>
        <taxon>Bacillati</taxon>
        <taxon>Bacillota</taxon>
        <taxon>Bacilli</taxon>
        <taxon>Bacillales</taxon>
        <taxon>Bacillaceae</taxon>
    </lineage>
</organism>
<reference evidence="1 2" key="1">
    <citation type="submission" date="2017-10" db="EMBL/GenBank/DDBJ databases">
        <title>Bacillus sp. nov., a halophilic bacterium isolated from a Keqin Lake.</title>
        <authorList>
            <person name="Wang H."/>
        </authorList>
    </citation>
    <scope>NUCLEOTIDE SEQUENCE [LARGE SCALE GENOMIC DNA]</scope>
    <source>
        <strain evidence="1 2">KCTC 13187</strain>
    </source>
</reference>
<dbReference type="OrthoDB" id="9796186at2"/>
<dbReference type="AlphaFoldDB" id="A0A3A9KBI5"/>
<evidence type="ECO:0008006" key="3">
    <source>
        <dbReference type="Google" id="ProtNLM"/>
    </source>
</evidence>
<dbReference type="RefSeq" id="WP_110934638.1">
    <property type="nucleotide sequence ID" value="NZ_PDOE01000005.1"/>
</dbReference>
<evidence type="ECO:0000313" key="1">
    <source>
        <dbReference type="EMBL" id="RKL66943.1"/>
    </source>
</evidence>
<accession>A0A3A9KBI5</accession>